<dbReference type="InterPro" id="IPR002018">
    <property type="entry name" value="CarbesteraseB"/>
</dbReference>
<keyword evidence="6" id="KW-1185">Reference proteome</keyword>
<proteinExistence type="inferred from homology"/>
<dbReference type="Gene3D" id="3.40.50.1820">
    <property type="entry name" value="alpha/beta hydrolase"/>
    <property type="match status" value="1"/>
</dbReference>
<comment type="caution">
    <text evidence="5">The sequence shown here is derived from an EMBL/GenBank/DDBJ whole genome shotgun (WGS) entry which is preliminary data.</text>
</comment>
<sequence>MQDNIAAFGGDPGRVTIAGESAGGQSVCTLGASPLARGLVHGMIAGSGACMGTTGDTGDGDQADTRTAAMKAGERLSEELGGATVAELRAMPAERIQKVAESLAAHWRPSVDGHVLPKPPAEIYAAGEQLDVPILVGSNADESSLARAAPPDTDVDAYEASARETYGSQAEAFLRLYPGGSPDRVLESTLQAQTDSVMTRAMHRWARLQTRTGDAPAYLYFFTRVPPEDGLEKFGAYHGAEVMYAYDNLGRDGRAEYEPADYRLRDHMSAYWINFVRRGDPNGPGLPRWPTVEQEPERVMGFGDSTELTPRPRPEAVDFWMDYAGPIA</sequence>
<accession>A0ABT4AQ96</accession>
<comment type="similarity">
    <text evidence="1 3">Belongs to the type-B carboxylesterase/lipase family.</text>
</comment>
<dbReference type="PROSITE" id="PS00122">
    <property type="entry name" value="CARBOXYLESTERASE_B_1"/>
    <property type="match status" value="1"/>
</dbReference>
<dbReference type="PANTHER" id="PTHR11559">
    <property type="entry name" value="CARBOXYLESTERASE"/>
    <property type="match status" value="1"/>
</dbReference>
<reference evidence="5" key="1">
    <citation type="submission" date="2022-11" db="EMBL/GenBank/DDBJ databases">
        <authorList>
            <person name="Somphong A."/>
            <person name="Phongsopitanun W."/>
        </authorList>
    </citation>
    <scope>NUCLEOTIDE SEQUENCE</scope>
    <source>
        <strain evidence="5">Pm04-4</strain>
    </source>
</reference>
<protein>
    <recommendedName>
        <fullName evidence="3">Carboxylic ester hydrolase</fullName>
        <ecNumber evidence="3">3.1.1.-</ecNumber>
    </recommendedName>
</protein>
<gene>
    <name evidence="5" type="ORF">OWR29_00285</name>
</gene>
<name>A0ABT4AQ96_9ACTN</name>
<dbReference type="InterPro" id="IPR050309">
    <property type="entry name" value="Type-B_Carboxylest/Lipase"/>
</dbReference>
<keyword evidence="2 3" id="KW-0378">Hydrolase</keyword>
<dbReference type="RefSeq" id="WP_267560139.1">
    <property type="nucleotide sequence ID" value="NZ_JAPNTZ010000001.1"/>
</dbReference>
<evidence type="ECO:0000256" key="3">
    <source>
        <dbReference type="RuleBase" id="RU361235"/>
    </source>
</evidence>
<dbReference type="InterPro" id="IPR029058">
    <property type="entry name" value="AB_hydrolase_fold"/>
</dbReference>
<feature type="domain" description="Carboxylesterase type B" evidence="4">
    <location>
        <begin position="2"/>
        <end position="320"/>
    </location>
</feature>
<dbReference type="InterPro" id="IPR019826">
    <property type="entry name" value="Carboxylesterase_B_AS"/>
</dbReference>
<dbReference type="EMBL" id="JAPNTZ010000001">
    <property type="protein sequence ID" value="MCY1136416.1"/>
    <property type="molecule type" value="Genomic_DNA"/>
</dbReference>
<dbReference type="Proteomes" id="UP001151002">
    <property type="component" value="Unassembled WGS sequence"/>
</dbReference>
<evidence type="ECO:0000313" key="6">
    <source>
        <dbReference type="Proteomes" id="UP001151002"/>
    </source>
</evidence>
<evidence type="ECO:0000259" key="4">
    <source>
        <dbReference type="Pfam" id="PF00135"/>
    </source>
</evidence>
<dbReference type="SUPFAM" id="SSF53474">
    <property type="entry name" value="alpha/beta-Hydrolases"/>
    <property type="match status" value="1"/>
</dbReference>
<dbReference type="Pfam" id="PF00135">
    <property type="entry name" value="COesterase"/>
    <property type="match status" value="1"/>
</dbReference>
<evidence type="ECO:0000256" key="1">
    <source>
        <dbReference type="ARBA" id="ARBA00005964"/>
    </source>
</evidence>
<evidence type="ECO:0000256" key="2">
    <source>
        <dbReference type="ARBA" id="ARBA00022801"/>
    </source>
</evidence>
<dbReference type="EC" id="3.1.1.-" evidence="3"/>
<evidence type="ECO:0000313" key="5">
    <source>
        <dbReference type="EMBL" id="MCY1136416.1"/>
    </source>
</evidence>
<organism evidence="5 6">
    <name type="scientific">Paractinoplanes pyxinae</name>
    <dbReference type="NCBI Taxonomy" id="2997416"/>
    <lineage>
        <taxon>Bacteria</taxon>
        <taxon>Bacillati</taxon>
        <taxon>Actinomycetota</taxon>
        <taxon>Actinomycetes</taxon>
        <taxon>Micromonosporales</taxon>
        <taxon>Micromonosporaceae</taxon>
        <taxon>Paractinoplanes</taxon>
    </lineage>
</organism>